<reference evidence="3" key="1">
    <citation type="submission" date="2019-11" db="EMBL/GenBank/DDBJ databases">
        <title>Leishmania tarentolae CDS.</title>
        <authorList>
            <person name="Goto Y."/>
            <person name="Yamagishi J."/>
        </authorList>
    </citation>
    <scope>NUCLEOTIDE SEQUENCE [LARGE SCALE GENOMIC DNA]</scope>
    <source>
        <strain evidence="3">Parrot Tar II</strain>
    </source>
</reference>
<accession>A0A640KB38</accession>
<sequence length="319" mass="35433">MLPTLPCSSRAFLFFFSHTHTYASAQQPRLPTHPPPLSKLRTFKRYIDRYSPALVIPPLPPPLRPPPFVAHSTSYLIMLRRVPTLCALHRRAGVTAMAVAGGLSASASLFAHQASPLQQVRWASSDAAAPASNSAQRSSNRTSIVQGQRGRRDAMPPAFDIVHWNDEDITAGHLLRVAHRDGFIVLDYHRQRCTTTELREDGSRAASPNRAERVVTVTLPPVYVARFLGVLEGRMSKLEVQSRYTNASFAPNTAKGKHHYTLHCTSMKPTTGQIQTVDGADVHEETVEWTVEFDAAESLMLHRFLTQALHFNTGFSRHG</sequence>
<organism evidence="3 4">
    <name type="scientific">Leishmania tarentolae</name>
    <name type="common">Sauroleishmania tarentolae</name>
    <dbReference type="NCBI Taxonomy" id="5689"/>
    <lineage>
        <taxon>Eukaryota</taxon>
        <taxon>Discoba</taxon>
        <taxon>Euglenozoa</taxon>
        <taxon>Kinetoplastea</taxon>
        <taxon>Metakinetoplastina</taxon>
        <taxon>Trypanosomatida</taxon>
        <taxon>Trypanosomatidae</taxon>
        <taxon>Leishmaniinae</taxon>
        <taxon>Leishmania</taxon>
        <taxon>lizard Leishmania</taxon>
    </lineage>
</organism>
<dbReference type="InterPro" id="IPR032680">
    <property type="entry name" value="SUN1_N"/>
</dbReference>
<dbReference type="InterPro" id="IPR009044">
    <property type="entry name" value="ssDNA-bd_transcriptional_reg"/>
</dbReference>
<evidence type="ECO:0000259" key="2">
    <source>
        <dbReference type="Pfam" id="PF09387"/>
    </source>
</evidence>
<dbReference type="Pfam" id="PF09387">
    <property type="entry name" value="MRP"/>
    <property type="match status" value="1"/>
</dbReference>
<evidence type="ECO:0000313" key="4">
    <source>
        <dbReference type="Proteomes" id="UP000419144"/>
    </source>
</evidence>
<keyword evidence="4" id="KW-1185">Reference proteome</keyword>
<dbReference type="OrthoDB" id="271781at2759"/>
<gene>
    <name evidence="3" type="ORF">LtaPh_0911500</name>
</gene>
<dbReference type="GO" id="GO:0003677">
    <property type="term" value="F:DNA binding"/>
    <property type="evidence" value="ECO:0007669"/>
    <property type="project" value="InterPro"/>
</dbReference>
<comment type="caution">
    <text evidence="3">The sequence shown here is derived from an EMBL/GenBank/DDBJ whole genome shotgun (WGS) entry which is preliminary data.</text>
</comment>
<protein>
    <submittedName>
        <fullName evidence="3">Mitochondrial RNA binding protein 2</fullName>
    </submittedName>
</protein>
<dbReference type="AlphaFoldDB" id="A0A640KB38"/>
<dbReference type="VEuPathDB" id="TriTrypDB:LtaPh_0911500"/>
<dbReference type="GO" id="GO:0006355">
    <property type="term" value="P:regulation of DNA-templated transcription"/>
    <property type="evidence" value="ECO:0007669"/>
    <property type="project" value="InterPro"/>
</dbReference>
<dbReference type="Gene3D" id="2.30.31.40">
    <property type="match status" value="1"/>
</dbReference>
<feature type="domain" description="SUN" evidence="2">
    <location>
        <begin position="127"/>
        <end position="314"/>
    </location>
</feature>
<name>A0A640KB38_LEITA</name>
<evidence type="ECO:0000256" key="1">
    <source>
        <dbReference type="SAM" id="MobiDB-lite"/>
    </source>
</evidence>
<dbReference type="EMBL" id="BLBS01000010">
    <property type="protein sequence ID" value="GET86371.1"/>
    <property type="molecule type" value="Genomic_DNA"/>
</dbReference>
<feature type="region of interest" description="Disordered" evidence="1">
    <location>
        <begin position="125"/>
        <end position="152"/>
    </location>
</feature>
<dbReference type="Proteomes" id="UP000419144">
    <property type="component" value="Unassembled WGS sequence"/>
</dbReference>
<feature type="compositionally biased region" description="Low complexity" evidence="1">
    <location>
        <begin position="125"/>
        <end position="139"/>
    </location>
</feature>
<proteinExistence type="predicted"/>
<evidence type="ECO:0000313" key="3">
    <source>
        <dbReference type="EMBL" id="GET86371.1"/>
    </source>
</evidence>
<dbReference type="SUPFAM" id="SSF54447">
    <property type="entry name" value="ssDNA-binding transcriptional regulator domain"/>
    <property type="match status" value="1"/>
</dbReference>